<feature type="region of interest" description="Disordered" evidence="12">
    <location>
        <begin position="781"/>
        <end position="817"/>
    </location>
</feature>
<dbReference type="Gene3D" id="3.30.1520.10">
    <property type="entry name" value="Phox-like domain"/>
    <property type="match status" value="1"/>
</dbReference>
<comment type="similarity">
    <text evidence="3">Belongs to the PX domain-containing GAP family.</text>
</comment>
<dbReference type="GO" id="GO:0005794">
    <property type="term" value="C:Golgi apparatus"/>
    <property type="evidence" value="ECO:0007669"/>
    <property type="project" value="TreeGrafter"/>
</dbReference>
<dbReference type="SUPFAM" id="SSF50044">
    <property type="entry name" value="SH3-domain"/>
    <property type="match status" value="1"/>
</dbReference>
<dbReference type="InterPro" id="IPR036871">
    <property type="entry name" value="PX_dom_sf"/>
</dbReference>
<keyword evidence="4 11" id="KW-0728">SH3 domain</keyword>
<organism evidence="15 16">
    <name type="scientific">Sparus aurata</name>
    <name type="common">Gilthead sea bream</name>
    <dbReference type="NCBI Taxonomy" id="8175"/>
    <lineage>
        <taxon>Eukaryota</taxon>
        <taxon>Metazoa</taxon>
        <taxon>Chordata</taxon>
        <taxon>Craniata</taxon>
        <taxon>Vertebrata</taxon>
        <taxon>Euteleostomi</taxon>
        <taxon>Actinopterygii</taxon>
        <taxon>Neopterygii</taxon>
        <taxon>Teleostei</taxon>
        <taxon>Neoteleostei</taxon>
        <taxon>Acanthomorphata</taxon>
        <taxon>Eupercaria</taxon>
        <taxon>Spariformes</taxon>
        <taxon>Sparidae</taxon>
        <taxon>Sparus</taxon>
    </lineage>
</organism>
<dbReference type="FunFam" id="1.10.555.10:FF:000002">
    <property type="entry name" value="rho GTPase-activating protein 32 isoform X1"/>
    <property type="match status" value="1"/>
</dbReference>
<dbReference type="CDD" id="cd04384">
    <property type="entry name" value="RhoGAP_CdGAP"/>
    <property type="match status" value="1"/>
</dbReference>
<dbReference type="GO" id="GO:0035091">
    <property type="term" value="F:phosphatidylinositol binding"/>
    <property type="evidence" value="ECO:0007669"/>
    <property type="project" value="InterPro"/>
</dbReference>
<evidence type="ECO:0000256" key="8">
    <source>
        <dbReference type="ARBA" id="ARBA00070261"/>
    </source>
</evidence>
<dbReference type="GO" id="GO:0001650">
    <property type="term" value="C:fibrillar center"/>
    <property type="evidence" value="ECO:0007669"/>
    <property type="project" value="TreeGrafter"/>
</dbReference>
<accession>A0A671U209</accession>
<dbReference type="PROSITE" id="PS50002">
    <property type="entry name" value="SH3"/>
    <property type="match status" value="1"/>
</dbReference>
<evidence type="ECO:0000256" key="4">
    <source>
        <dbReference type="ARBA" id="ARBA00022443"/>
    </source>
</evidence>
<evidence type="ECO:0000259" key="13">
    <source>
        <dbReference type="PROSITE" id="PS50002"/>
    </source>
</evidence>
<dbReference type="InterPro" id="IPR051576">
    <property type="entry name" value="PX-Rho_GAP"/>
</dbReference>
<feature type="compositionally biased region" description="Low complexity" evidence="12">
    <location>
        <begin position="739"/>
        <end position="748"/>
    </location>
</feature>
<feature type="compositionally biased region" description="Polar residues" evidence="12">
    <location>
        <begin position="829"/>
        <end position="849"/>
    </location>
</feature>
<sequence>MKVKNVKKLCFTKGHFPKLAECAHFHYENVDFGTIQLTLGDEQCEVTRNGFESKELVYLVHIYCQGRSWIVKRSYEDFRVLDKHLHLCIYDRRFSQLPELPRLDISQMLLAYLSRLSAIADNKINCGPALTWMEVDNKGNHLLVHEESSINVPAIAAAHVIKRYIAQASDELSFEVGDIVSVIDMPPKEDTTWWRGKHGFQVGFFPSECVELINDKVPQDLRCILPSSPPSSVSKKHGKLITFLRSFMKSRPTKQKLKQRGILRERVFGCDLGEHLLNSGHDVPQVLKSCTEFIEKHGVVDGIYRLSGIASNIQKLRHEFDSEQIPDLTKDVYIQDIHCVGSLCKLYFRELPNPLLTYQLYEKFSDAVSAATDEERLIKIHDVIQQLPPPHYRTLEFLMRHLSRLAAFSYITNMHSKNLAIVWAPNLLRSKQIESACFSGTAAFMEVRIQSVVVEFILNHVDVLFSTKLSTLIREGAGHNSLSRPKSLLVSSPSTKLLSLEEAQARTQAQINSPVTEDSKYIEVGEGESKVYRPRRPRSSSDALSASFNGELLDSRQHCNSYDNLDATEDSDGDDGPICVPALISPPRSAGEDVDLSPPDIGMASLDFDPMSFQCSLPDNSYAFPLDDSPAGAEGSMLKRSPGSVCGKTNGSDVISHLKTSLPAFFIFIFFTRFCLFILQLQIPCVFVSLPGVVAPDSSKDLTPRSLSSTAPNTAPPPPPPKNAARMLALALAESAQQVSIQSQSRSSEPPTPMSPLQTQQVSSNIQDSLHPLAQHFQTYSEEGAGRRSSPPPNSTAPTVIPAPSYPLTSSPTIKQQPLDLTSTIIKLSDSAKSSTTPPGTQPETDTTPPVTPLYKFAPLSSSTSLTSPIRKCPERQQQPDQPPTPATTPSGSCKDTGVIPQPVPEVSVVSVSYVDRYL</sequence>
<dbReference type="InterPro" id="IPR008936">
    <property type="entry name" value="Rho_GTPase_activation_prot"/>
</dbReference>
<reference evidence="15" key="3">
    <citation type="submission" date="2025-09" db="UniProtKB">
        <authorList>
            <consortium name="Ensembl"/>
        </authorList>
    </citation>
    <scope>IDENTIFICATION</scope>
</reference>
<keyword evidence="5" id="KW-0343">GTPase activation</keyword>
<dbReference type="CDD" id="cd11835">
    <property type="entry name" value="SH3_ARHGAP32_33"/>
    <property type="match status" value="1"/>
</dbReference>
<evidence type="ECO:0000256" key="11">
    <source>
        <dbReference type="PROSITE-ProRule" id="PRU00192"/>
    </source>
</evidence>
<dbReference type="GO" id="GO:0007264">
    <property type="term" value="P:small GTPase-mediated signal transduction"/>
    <property type="evidence" value="ECO:0007669"/>
    <property type="project" value="TreeGrafter"/>
</dbReference>
<dbReference type="SMART" id="SM00324">
    <property type="entry name" value="RhoGAP"/>
    <property type="match status" value="1"/>
</dbReference>
<feature type="compositionally biased region" description="Polar residues" evidence="12">
    <location>
        <begin position="807"/>
        <end position="817"/>
    </location>
</feature>
<dbReference type="InterPro" id="IPR001452">
    <property type="entry name" value="SH3_domain"/>
</dbReference>
<proteinExistence type="inferred from homology"/>
<evidence type="ECO:0000256" key="3">
    <source>
        <dbReference type="ARBA" id="ARBA00008795"/>
    </source>
</evidence>
<dbReference type="PROSITE" id="PS50238">
    <property type="entry name" value="RHOGAP"/>
    <property type="match status" value="1"/>
</dbReference>
<evidence type="ECO:0000313" key="16">
    <source>
        <dbReference type="Proteomes" id="UP000472265"/>
    </source>
</evidence>
<dbReference type="GO" id="GO:0005654">
    <property type="term" value="C:nucleoplasm"/>
    <property type="evidence" value="ECO:0007669"/>
    <property type="project" value="TreeGrafter"/>
</dbReference>
<dbReference type="GO" id="GO:0005096">
    <property type="term" value="F:GTPase activator activity"/>
    <property type="evidence" value="ECO:0007669"/>
    <property type="project" value="UniProtKB-KW"/>
</dbReference>
<evidence type="ECO:0000256" key="5">
    <source>
        <dbReference type="ARBA" id="ARBA00022468"/>
    </source>
</evidence>
<keyword evidence="6" id="KW-0963">Cytoplasm</keyword>
<keyword evidence="16" id="KW-1185">Reference proteome</keyword>
<feature type="region of interest" description="Disordered" evidence="12">
    <location>
        <begin position="739"/>
        <end position="763"/>
    </location>
</feature>
<protein>
    <recommendedName>
        <fullName evidence="8">Rho GTPase-activating protein 32</fullName>
    </recommendedName>
    <alternativeName>
        <fullName evidence="10">Rho-type GTPase-activating protein 32</fullName>
    </alternativeName>
    <alternativeName>
        <fullName evidence="9">Rho/Cdc42/Rac GTPase-activating protein RICS</fullName>
    </alternativeName>
</protein>
<evidence type="ECO:0000256" key="10">
    <source>
        <dbReference type="ARBA" id="ARBA00083410"/>
    </source>
</evidence>
<name>A0A671U209_SPAAU</name>
<feature type="region of interest" description="Disordered" evidence="12">
    <location>
        <begin position="829"/>
        <end position="902"/>
    </location>
</feature>
<dbReference type="PANTHER" id="PTHR15729:SF13">
    <property type="entry name" value="RHO GTPASE-ACTIVATING PROTEIN 32"/>
    <property type="match status" value="1"/>
</dbReference>
<evidence type="ECO:0000256" key="12">
    <source>
        <dbReference type="SAM" id="MobiDB-lite"/>
    </source>
</evidence>
<evidence type="ECO:0000256" key="1">
    <source>
        <dbReference type="ARBA" id="ARBA00004308"/>
    </source>
</evidence>
<dbReference type="SUPFAM" id="SSF48350">
    <property type="entry name" value="GTPase activation domain, GAP"/>
    <property type="match status" value="1"/>
</dbReference>
<dbReference type="Gene3D" id="2.30.30.40">
    <property type="entry name" value="SH3 Domains"/>
    <property type="match status" value="1"/>
</dbReference>
<gene>
    <name evidence="15" type="primary">arhgap32b</name>
</gene>
<dbReference type="PANTHER" id="PTHR15729">
    <property type="entry name" value="CDC42 GTPASE-ACTIVATING PROTEIN"/>
    <property type="match status" value="1"/>
</dbReference>
<evidence type="ECO:0000259" key="14">
    <source>
        <dbReference type="PROSITE" id="PS50238"/>
    </source>
</evidence>
<dbReference type="GeneTree" id="ENSGT00940000154313"/>
<evidence type="ECO:0000313" key="15">
    <source>
        <dbReference type="Ensembl" id="ENSSAUP00010007686.1"/>
    </source>
</evidence>
<evidence type="ECO:0000256" key="6">
    <source>
        <dbReference type="ARBA" id="ARBA00022490"/>
    </source>
</evidence>
<feature type="domain" description="SH3" evidence="13">
    <location>
        <begin position="153"/>
        <end position="215"/>
    </location>
</feature>
<feature type="compositionally biased region" description="Acidic residues" evidence="12">
    <location>
        <begin position="566"/>
        <end position="575"/>
    </location>
</feature>
<dbReference type="Proteomes" id="UP000472265">
    <property type="component" value="Chromosome 13"/>
</dbReference>
<reference evidence="15" key="1">
    <citation type="submission" date="2021-04" db="EMBL/GenBank/DDBJ databases">
        <authorList>
            <consortium name="Wellcome Sanger Institute Data Sharing"/>
        </authorList>
    </citation>
    <scope>NUCLEOTIDE SEQUENCE [LARGE SCALE GENOMIC DNA]</scope>
</reference>
<evidence type="ECO:0000256" key="2">
    <source>
        <dbReference type="ARBA" id="ARBA00004496"/>
    </source>
</evidence>
<keyword evidence="7" id="KW-0472">Membrane</keyword>
<dbReference type="Ensembl" id="ENSSAUT00010008221.1">
    <property type="protein sequence ID" value="ENSSAUP00010007686.1"/>
    <property type="gene ID" value="ENSSAUG00010001872.1"/>
</dbReference>
<dbReference type="GO" id="GO:0015629">
    <property type="term" value="C:actin cytoskeleton"/>
    <property type="evidence" value="ECO:0007669"/>
    <property type="project" value="TreeGrafter"/>
</dbReference>
<comment type="subcellular location">
    <subcellularLocation>
        <location evidence="2">Cytoplasm</location>
    </subcellularLocation>
    <subcellularLocation>
        <location evidence="1">Endomembrane system</location>
    </subcellularLocation>
</comment>
<dbReference type="InterPro" id="IPR000198">
    <property type="entry name" value="RhoGAP_dom"/>
</dbReference>
<feature type="compositionally biased region" description="Low complexity" evidence="12">
    <location>
        <begin position="859"/>
        <end position="869"/>
    </location>
</feature>
<dbReference type="SUPFAM" id="SSF64268">
    <property type="entry name" value="PX domain"/>
    <property type="match status" value="1"/>
</dbReference>
<dbReference type="FunFam" id="2.30.30.40:FF:000030">
    <property type="entry name" value="rho GTPase-activating protein 32 isoform X2"/>
    <property type="match status" value="1"/>
</dbReference>
<reference evidence="15" key="2">
    <citation type="submission" date="2025-08" db="UniProtKB">
        <authorList>
            <consortium name="Ensembl"/>
        </authorList>
    </citation>
    <scope>IDENTIFICATION</scope>
</reference>
<evidence type="ECO:0000256" key="9">
    <source>
        <dbReference type="ARBA" id="ARBA00077590"/>
    </source>
</evidence>
<feature type="domain" description="Rho-GAP" evidence="14">
    <location>
        <begin position="270"/>
        <end position="465"/>
    </location>
</feature>
<dbReference type="AlphaFoldDB" id="A0A671U209"/>
<evidence type="ECO:0000256" key="7">
    <source>
        <dbReference type="ARBA" id="ARBA00023136"/>
    </source>
</evidence>
<dbReference type="Gene3D" id="1.10.555.10">
    <property type="entry name" value="Rho GTPase activation protein"/>
    <property type="match status" value="1"/>
</dbReference>
<feature type="region of interest" description="Disordered" evidence="12">
    <location>
        <begin position="698"/>
        <end position="724"/>
    </location>
</feature>
<dbReference type="InterPro" id="IPR036028">
    <property type="entry name" value="SH3-like_dom_sf"/>
</dbReference>
<dbReference type="Pfam" id="PF07653">
    <property type="entry name" value="SH3_2"/>
    <property type="match status" value="1"/>
</dbReference>
<dbReference type="Pfam" id="PF00620">
    <property type="entry name" value="RhoGAP"/>
    <property type="match status" value="1"/>
</dbReference>
<dbReference type="SMART" id="SM00326">
    <property type="entry name" value="SH3"/>
    <property type="match status" value="1"/>
</dbReference>
<dbReference type="FunFam" id="3.30.1520.10:FF:000009">
    <property type="entry name" value="rho GTPase-activating protein 32 isoform X2"/>
    <property type="match status" value="1"/>
</dbReference>
<feature type="region of interest" description="Disordered" evidence="12">
    <location>
        <begin position="561"/>
        <end position="594"/>
    </location>
</feature>
<dbReference type="GO" id="GO:0005938">
    <property type="term" value="C:cell cortex"/>
    <property type="evidence" value="ECO:0007669"/>
    <property type="project" value="TreeGrafter"/>
</dbReference>